<dbReference type="AlphaFoldDB" id="A0A2S9YB67"/>
<reference evidence="1 2" key="1">
    <citation type="submission" date="2018-03" db="EMBL/GenBank/DDBJ databases">
        <title>Draft Genome Sequences of the Obligatory Marine Myxobacteria Enhygromyxa salina SWB005.</title>
        <authorList>
            <person name="Poehlein A."/>
            <person name="Moghaddam J.A."/>
            <person name="Harms H."/>
            <person name="Alanjari M."/>
            <person name="Koenig G.M."/>
            <person name="Daniel R."/>
            <person name="Schaeberle T.F."/>
        </authorList>
    </citation>
    <scope>NUCLEOTIDE SEQUENCE [LARGE SCALE GENOMIC DNA]</scope>
    <source>
        <strain evidence="1 2">SWB005</strain>
    </source>
</reference>
<evidence type="ECO:0000313" key="1">
    <source>
        <dbReference type="EMBL" id="PRQ02350.1"/>
    </source>
</evidence>
<dbReference type="EMBL" id="PVNK01000122">
    <property type="protein sequence ID" value="PRQ02350.1"/>
    <property type="molecule type" value="Genomic_DNA"/>
</dbReference>
<organism evidence="1 2">
    <name type="scientific">Enhygromyxa salina</name>
    <dbReference type="NCBI Taxonomy" id="215803"/>
    <lineage>
        <taxon>Bacteria</taxon>
        <taxon>Pseudomonadati</taxon>
        <taxon>Myxococcota</taxon>
        <taxon>Polyangia</taxon>
        <taxon>Nannocystales</taxon>
        <taxon>Nannocystaceae</taxon>
        <taxon>Enhygromyxa</taxon>
    </lineage>
</organism>
<name>A0A2S9YB67_9BACT</name>
<gene>
    <name evidence="1" type="ORF">ENSA5_24050</name>
</gene>
<proteinExistence type="predicted"/>
<sequence>MTPLAVSNFATHGRKRPVAPSLRSVARWAGVCFATVCVAP</sequence>
<dbReference type="Proteomes" id="UP000237968">
    <property type="component" value="Unassembled WGS sequence"/>
</dbReference>
<protein>
    <submittedName>
        <fullName evidence="1">Uncharacterized protein</fullName>
    </submittedName>
</protein>
<accession>A0A2S9YB67</accession>
<comment type="caution">
    <text evidence="1">The sequence shown here is derived from an EMBL/GenBank/DDBJ whole genome shotgun (WGS) entry which is preliminary data.</text>
</comment>
<keyword evidence="2" id="KW-1185">Reference proteome</keyword>
<evidence type="ECO:0000313" key="2">
    <source>
        <dbReference type="Proteomes" id="UP000237968"/>
    </source>
</evidence>